<feature type="non-terminal residue" evidence="2">
    <location>
        <position position="99"/>
    </location>
</feature>
<keyword evidence="1" id="KW-0812">Transmembrane</keyword>
<keyword evidence="3" id="KW-1185">Reference proteome</keyword>
<dbReference type="OrthoDB" id="10067479at2759"/>
<evidence type="ECO:0000313" key="3">
    <source>
        <dbReference type="Proteomes" id="UP000288716"/>
    </source>
</evidence>
<reference evidence="2 3" key="1">
    <citation type="journal article" date="2018" name="Gigascience">
        <title>Genomes of trombidid mites reveal novel predicted allergens and laterally-transferred genes associated with secondary metabolism.</title>
        <authorList>
            <person name="Dong X."/>
            <person name="Chaisiri K."/>
            <person name="Xia D."/>
            <person name="Armstrong S.D."/>
            <person name="Fang Y."/>
            <person name="Donnelly M.J."/>
            <person name="Kadowaki T."/>
            <person name="McGarry J.W."/>
            <person name="Darby A.C."/>
            <person name="Makepeace B.L."/>
        </authorList>
    </citation>
    <scope>NUCLEOTIDE SEQUENCE [LARGE SCALE GENOMIC DNA]</scope>
    <source>
        <strain evidence="2">UoL-UT</strain>
    </source>
</reference>
<dbReference type="AlphaFoldDB" id="A0A443SGQ4"/>
<dbReference type="Proteomes" id="UP000288716">
    <property type="component" value="Unassembled WGS sequence"/>
</dbReference>
<keyword evidence="1" id="KW-1133">Transmembrane helix</keyword>
<name>A0A443SGQ4_9ACAR</name>
<dbReference type="InterPro" id="IPR027973">
    <property type="entry name" value="FSAF1-like"/>
</dbReference>
<comment type="caution">
    <text evidence="2">The sequence shown here is derived from an EMBL/GenBank/DDBJ whole genome shotgun (WGS) entry which is preliminary data.</text>
</comment>
<dbReference type="VEuPathDB" id="VectorBase:LDEU005325"/>
<evidence type="ECO:0000313" key="2">
    <source>
        <dbReference type="EMBL" id="RWS26713.1"/>
    </source>
</evidence>
<accession>A0A443SGQ4</accession>
<dbReference type="PANTHER" id="PTHR28366">
    <property type="entry name" value="CHROMOSOME 1 OPEN READING FRAME 131"/>
    <property type="match status" value="1"/>
</dbReference>
<proteinExistence type="predicted"/>
<feature type="transmembrane region" description="Helical" evidence="1">
    <location>
        <begin position="75"/>
        <end position="95"/>
    </location>
</feature>
<gene>
    <name evidence="2" type="ORF">B4U80_05446</name>
</gene>
<keyword evidence="1" id="KW-0472">Membrane</keyword>
<sequence length="99" mass="11579">MSASNNKREVEVVVFEDPRKRRKKVNQNVADEVTPDESDKKKNVFDMKRARYEVFKFALRGFDKSDQKKAKESNLIRLGAQVSLVYIYVILTVCIKPRK</sequence>
<evidence type="ECO:0000256" key="1">
    <source>
        <dbReference type="SAM" id="Phobius"/>
    </source>
</evidence>
<protein>
    <submittedName>
        <fullName evidence="2">Uncharacterized protein</fullName>
    </submittedName>
</protein>
<dbReference type="Pfam" id="PF15375">
    <property type="entry name" value="FSAF1"/>
    <property type="match status" value="1"/>
</dbReference>
<dbReference type="PANTHER" id="PTHR28366:SF1">
    <property type="entry name" value="CHROMOSOME 1 OPEN READING FRAME 131"/>
    <property type="match status" value="1"/>
</dbReference>
<dbReference type="InterPro" id="IPR052852">
    <property type="entry name" value="SSU_Processome_Comp"/>
</dbReference>
<dbReference type="EMBL" id="NCKV01002536">
    <property type="protein sequence ID" value="RWS26713.1"/>
    <property type="molecule type" value="Genomic_DNA"/>
</dbReference>
<organism evidence="2 3">
    <name type="scientific">Leptotrombidium deliense</name>
    <dbReference type="NCBI Taxonomy" id="299467"/>
    <lineage>
        <taxon>Eukaryota</taxon>
        <taxon>Metazoa</taxon>
        <taxon>Ecdysozoa</taxon>
        <taxon>Arthropoda</taxon>
        <taxon>Chelicerata</taxon>
        <taxon>Arachnida</taxon>
        <taxon>Acari</taxon>
        <taxon>Acariformes</taxon>
        <taxon>Trombidiformes</taxon>
        <taxon>Prostigmata</taxon>
        <taxon>Anystina</taxon>
        <taxon>Parasitengona</taxon>
        <taxon>Trombiculoidea</taxon>
        <taxon>Trombiculidae</taxon>
        <taxon>Leptotrombidium</taxon>
    </lineage>
</organism>